<dbReference type="Proteomes" id="UP000255549">
    <property type="component" value="Unassembled WGS sequence"/>
</dbReference>
<proteinExistence type="predicted"/>
<dbReference type="RefSeq" id="WP_019168130.1">
    <property type="nucleotide sequence ID" value="NZ_CAIB01000118.1"/>
</dbReference>
<accession>A0A380G9Y0</accession>
<reference evidence="1 2" key="1">
    <citation type="submission" date="2018-06" db="EMBL/GenBank/DDBJ databases">
        <authorList>
            <consortium name="Pathogen Informatics"/>
            <person name="Doyle S."/>
        </authorList>
    </citation>
    <scope>NUCLEOTIDE SEQUENCE [LARGE SCALE GENOMIC DNA]</scope>
    <source>
        <strain evidence="2">NCTC 11048</strain>
    </source>
</reference>
<dbReference type="AlphaFoldDB" id="A0A380G9Y0"/>
<evidence type="ECO:0000313" key="1">
    <source>
        <dbReference type="EMBL" id="SUM47103.1"/>
    </source>
</evidence>
<evidence type="ECO:0000313" key="2">
    <source>
        <dbReference type="Proteomes" id="UP000255549"/>
    </source>
</evidence>
<organism evidence="1 2">
    <name type="scientific">Staphylococcus intermedius NCTC 11048</name>
    <dbReference type="NCBI Taxonomy" id="1141106"/>
    <lineage>
        <taxon>Bacteria</taxon>
        <taxon>Bacillati</taxon>
        <taxon>Bacillota</taxon>
        <taxon>Bacilli</taxon>
        <taxon>Bacillales</taxon>
        <taxon>Staphylococcaceae</taxon>
        <taxon>Staphylococcus</taxon>
        <taxon>Staphylococcus intermedius group</taxon>
    </lineage>
</organism>
<protein>
    <recommendedName>
        <fullName evidence="3">Phage protein</fullName>
    </recommendedName>
</protein>
<sequence>MKVKSMPKNEGLLFVAATIEEAELFENKEFKNSFVNNLNKAMESKIKNK</sequence>
<dbReference type="EMBL" id="UHDP01000003">
    <property type="protein sequence ID" value="SUM47103.1"/>
    <property type="molecule type" value="Genomic_DNA"/>
</dbReference>
<dbReference type="STRING" id="1141106.GCA_000308095_01732"/>
<keyword evidence="2" id="KW-1185">Reference proteome</keyword>
<gene>
    <name evidence="1" type="ORF">NCTC11048_02173</name>
</gene>
<evidence type="ECO:0008006" key="3">
    <source>
        <dbReference type="Google" id="ProtNLM"/>
    </source>
</evidence>
<name>A0A380G9Y0_STAIN</name>